<dbReference type="EC" id="1.3.1.9" evidence="2"/>
<feature type="compositionally biased region" description="Basic and acidic residues" evidence="1">
    <location>
        <begin position="51"/>
        <end position="68"/>
    </location>
</feature>
<reference evidence="2" key="1">
    <citation type="submission" date="2020-02" db="EMBL/GenBank/DDBJ databases">
        <authorList>
            <person name="Meier V. D."/>
        </authorList>
    </citation>
    <scope>NUCLEOTIDE SEQUENCE</scope>
    <source>
        <strain evidence="2">AVDCRST_MAG39</strain>
    </source>
</reference>
<feature type="compositionally biased region" description="Basic and acidic residues" evidence="1">
    <location>
        <begin position="75"/>
        <end position="91"/>
    </location>
</feature>
<gene>
    <name evidence="2" type="ORF">AVDCRST_MAG39-1459</name>
</gene>
<feature type="compositionally biased region" description="Basic and acidic residues" evidence="1">
    <location>
        <begin position="205"/>
        <end position="214"/>
    </location>
</feature>
<dbReference type="AlphaFoldDB" id="A0A6J4SLN0"/>
<evidence type="ECO:0000313" key="2">
    <source>
        <dbReference type="EMBL" id="CAA9502546.1"/>
    </source>
</evidence>
<protein>
    <submittedName>
        <fullName evidence="2">Enoyl-[acyl-carrier-protein] reductase [FMN]</fullName>
        <ecNumber evidence="2">1.3.1.9</ecNumber>
    </submittedName>
</protein>
<proteinExistence type="predicted"/>
<feature type="non-terminal residue" evidence="2">
    <location>
        <position position="337"/>
    </location>
</feature>
<feature type="compositionally biased region" description="Basic residues" evidence="1">
    <location>
        <begin position="92"/>
        <end position="111"/>
    </location>
</feature>
<accession>A0A6J4SLN0</accession>
<feature type="compositionally biased region" description="Basic residues" evidence="1">
    <location>
        <begin position="170"/>
        <end position="187"/>
    </location>
</feature>
<organism evidence="2">
    <name type="scientific">uncultured Sphingomonadaceae bacterium</name>
    <dbReference type="NCBI Taxonomy" id="169976"/>
    <lineage>
        <taxon>Bacteria</taxon>
        <taxon>Pseudomonadati</taxon>
        <taxon>Pseudomonadota</taxon>
        <taxon>Alphaproteobacteria</taxon>
        <taxon>Sphingomonadales</taxon>
        <taxon>Sphingomonadaceae</taxon>
        <taxon>environmental samples</taxon>
    </lineage>
</organism>
<keyword evidence="2" id="KW-0560">Oxidoreductase</keyword>
<evidence type="ECO:0000256" key="1">
    <source>
        <dbReference type="SAM" id="MobiDB-lite"/>
    </source>
</evidence>
<feature type="compositionally biased region" description="Basic and acidic residues" evidence="1">
    <location>
        <begin position="299"/>
        <end position="325"/>
    </location>
</feature>
<feature type="compositionally biased region" description="Basic and acidic residues" evidence="1">
    <location>
        <begin position="228"/>
        <end position="251"/>
    </location>
</feature>
<feature type="compositionally biased region" description="Gly residues" evidence="1">
    <location>
        <begin position="327"/>
        <end position="337"/>
    </location>
</feature>
<sequence>EPRPAEQSHGARHRLPWLPSRADGRRDELGVRAPPRRRDLERGCLRCARLRGYDARAARQRDQGDQGAHRAAVRRQPDHHAPAALRADRRLRPPWRRVHRARRRPAARRRDRANQGGGCEARLLRSRAQPRQAADPLQGRRPGDRGHGGGRPHRPGVYLRARPGDPAGGRGRHPRVRRRRHRPRRGDRRISGDGRGGRPARHPLRLRDRVRRPPEFQARLPTRLRPRRGGERPARRAAPRDPRPRAQEQGHRAVHRQAARGRRAPRRPAAGDGRSSVADRALLGRRAPPRGDRRRRRARLGDGRAERRHGDQGGTGRGDRRRADGPSRGGAGAARGL</sequence>
<feature type="region of interest" description="Disordered" evidence="1">
    <location>
        <begin position="1"/>
        <end position="337"/>
    </location>
</feature>
<feature type="non-terminal residue" evidence="2">
    <location>
        <position position="1"/>
    </location>
</feature>
<dbReference type="EMBL" id="CADCVW010000059">
    <property type="protein sequence ID" value="CAA9502546.1"/>
    <property type="molecule type" value="Genomic_DNA"/>
</dbReference>
<dbReference type="GO" id="GO:0004318">
    <property type="term" value="F:enoyl-[acyl-carrier-protein] reductase (NADH) activity"/>
    <property type="evidence" value="ECO:0007669"/>
    <property type="project" value="UniProtKB-EC"/>
</dbReference>
<name>A0A6J4SLN0_9SPHN</name>
<feature type="compositionally biased region" description="Basic and acidic residues" evidence="1">
    <location>
        <begin position="22"/>
        <end position="44"/>
    </location>
</feature>
<feature type="compositionally biased region" description="Basic residues" evidence="1">
    <location>
        <begin position="252"/>
        <end position="266"/>
    </location>
</feature>